<keyword evidence="6 8" id="KW-0315">Glutamine amidotransferase</keyword>
<feature type="site" description="Important for beta-aspartyl-AMP intermediate formation" evidence="10">
    <location>
        <position position="371"/>
    </location>
</feature>
<dbReference type="InterPro" id="IPR014729">
    <property type="entry name" value="Rossmann-like_a/b/a_fold"/>
</dbReference>
<dbReference type="Pfam" id="PF13522">
    <property type="entry name" value="GATase_6"/>
    <property type="match status" value="1"/>
</dbReference>
<evidence type="ECO:0000256" key="4">
    <source>
        <dbReference type="ARBA" id="ARBA00022741"/>
    </source>
</evidence>
<keyword evidence="8" id="KW-0061">Asparagine biosynthesis</keyword>
<gene>
    <name evidence="12" type="primary">asnB</name>
    <name evidence="12" type="ORF">D4L85_12420</name>
</gene>
<evidence type="ECO:0000256" key="6">
    <source>
        <dbReference type="ARBA" id="ARBA00022962"/>
    </source>
</evidence>
<evidence type="ECO:0000256" key="2">
    <source>
        <dbReference type="ARBA" id="ARBA00005752"/>
    </source>
</evidence>
<proteinExistence type="inferred from homology"/>
<dbReference type="Proteomes" id="UP000266183">
    <property type="component" value="Chromosome"/>
</dbReference>
<name>A0A385SHX5_9BACT</name>
<dbReference type="InterPro" id="IPR017932">
    <property type="entry name" value="GATase_2_dom"/>
</dbReference>
<evidence type="ECO:0000313" key="13">
    <source>
        <dbReference type="Proteomes" id="UP000266183"/>
    </source>
</evidence>
<feature type="binding site" evidence="9">
    <location>
        <position position="296"/>
    </location>
    <ligand>
        <name>ATP</name>
        <dbReference type="ChEBI" id="CHEBI:30616"/>
    </ligand>
</feature>
<protein>
    <recommendedName>
        <fullName evidence="3">asparagine synthase (glutamine-hydrolyzing)</fullName>
        <ecNumber evidence="3">6.3.5.4</ecNumber>
    </recommendedName>
</protein>
<comment type="catalytic activity">
    <reaction evidence="7">
        <text>L-aspartate + L-glutamine + ATP + H2O = L-asparagine + L-glutamate + AMP + diphosphate + H(+)</text>
        <dbReference type="Rhea" id="RHEA:12228"/>
        <dbReference type="ChEBI" id="CHEBI:15377"/>
        <dbReference type="ChEBI" id="CHEBI:15378"/>
        <dbReference type="ChEBI" id="CHEBI:29985"/>
        <dbReference type="ChEBI" id="CHEBI:29991"/>
        <dbReference type="ChEBI" id="CHEBI:30616"/>
        <dbReference type="ChEBI" id="CHEBI:33019"/>
        <dbReference type="ChEBI" id="CHEBI:58048"/>
        <dbReference type="ChEBI" id="CHEBI:58359"/>
        <dbReference type="ChEBI" id="CHEBI:456215"/>
        <dbReference type="EC" id="6.3.5.4"/>
    </reaction>
</comment>
<dbReference type="GO" id="GO:0006529">
    <property type="term" value="P:asparagine biosynthetic process"/>
    <property type="evidence" value="ECO:0007669"/>
    <property type="project" value="UniProtKB-KW"/>
</dbReference>
<feature type="binding site" evidence="9">
    <location>
        <position position="102"/>
    </location>
    <ligand>
        <name>L-glutamine</name>
        <dbReference type="ChEBI" id="CHEBI:58359"/>
    </ligand>
</feature>
<organism evidence="12 13">
    <name type="scientific">Chryseolinea soli</name>
    <dbReference type="NCBI Taxonomy" id="2321403"/>
    <lineage>
        <taxon>Bacteria</taxon>
        <taxon>Pseudomonadati</taxon>
        <taxon>Bacteroidota</taxon>
        <taxon>Cytophagia</taxon>
        <taxon>Cytophagales</taxon>
        <taxon>Fulvivirgaceae</taxon>
        <taxon>Chryseolinea</taxon>
    </lineage>
</organism>
<evidence type="ECO:0000256" key="5">
    <source>
        <dbReference type="ARBA" id="ARBA00022840"/>
    </source>
</evidence>
<dbReference type="AlphaFoldDB" id="A0A385SHX5"/>
<keyword evidence="8" id="KW-0028">Amino-acid biosynthesis</keyword>
<dbReference type="RefSeq" id="WP_119754604.1">
    <property type="nucleotide sequence ID" value="NZ_CP032382.1"/>
</dbReference>
<evidence type="ECO:0000259" key="11">
    <source>
        <dbReference type="PROSITE" id="PS51278"/>
    </source>
</evidence>
<dbReference type="PANTHER" id="PTHR43284">
    <property type="entry name" value="ASPARAGINE SYNTHETASE (GLUTAMINE-HYDROLYZING)"/>
    <property type="match status" value="1"/>
</dbReference>
<comment type="pathway">
    <text evidence="1">Amino-acid biosynthesis; L-asparagine biosynthesis; L-asparagine from L-aspartate (L-Gln route): step 1/1.</text>
</comment>
<dbReference type="OrthoDB" id="9763290at2"/>
<dbReference type="InterPro" id="IPR001962">
    <property type="entry name" value="Asn_synthase"/>
</dbReference>
<dbReference type="EC" id="6.3.5.4" evidence="3"/>
<dbReference type="GO" id="GO:0005524">
    <property type="term" value="F:ATP binding"/>
    <property type="evidence" value="ECO:0007669"/>
    <property type="project" value="UniProtKB-KW"/>
</dbReference>
<comment type="similarity">
    <text evidence="2">Belongs to the asparagine synthetase family.</text>
</comment>
<evidence type="ECO:0000313" key="12">
    <source>
        <dbReference type="EMBL" id="AYB31333.1"/>
    </source>
</evidence>
<evidence type="ECO:0000256" key="7">
    <source>
        <dbReference type="ARBA" id="ARBA00048741"/>
    </source>
</evidence>
<dbReference type="Pfam" id="PF00733">
    <property type="entry name" value="Asn_synthase"/>
    <property type="match status" value="1"/>
</dbReference>
<evidence type="ECO:0000256" key="3">
    <source>
        <dbReference type="ARBA" id="ARBA00012737"/>
    </source>
</evidence>
<dbReference type="InterPro" id="IPR051786">
    <property type="entry name" value="ASN_synthetase/amidase"/>
</dbReference>
<evidence type="ECO:0000256" key="1">
    <source>
        <dbReference type="ARBA" id="ARBA00005187"/>
    </source>
</evidence>
<dbReference type="CDD" id="cd00712">
    <property type="entry name" value="AsnB"/>
    <property type="match status" value="1"/>
</dbReference>
<dbReference type="InterPro" id="IPR029055">
    <property type="entry name" value="Ntn_hydrolases_N"/>
</dbReference>
<dbReference type="InterPro" id="IPR033738">
    <property type="entry name" value="AsnB_N"/>
</dbReference>
<dbReference type="SUPFAM" id="SSF56235">
    <property type="entry name" value="N-terminal nucleophile aminohydrolases (Ntn hydrolases)"/>
    <property type="match status" value="1"/>
</dbReference>
<feature type="domain" description="Glutamine amidotransferase type-2" evidence="11">
    <location>
        <begin position="2"/>
        <end position="218"/>
    </location>
</feature>
<dbReference type="EMBL" id="CP032382">
    <property type="protein sequence ID" value="AYB31333.1"/>
    <property type="molecule type" value="Genomic_DNA"/>
</dbReference>
<dbReference type="Gene3D" id="3.60.20.10">
    <property type="entry name" value="Glutamine Phosphoribosylpyrophosphate, subunit 1, domain 1"/>
    <property type="match status" value="1"/>
</dbReference>
<evidence type="ECO:0000256" key="9">
    <source>
        <dbReference type="PIRSR" id="PIRSR001589-2"/>
    </source>
</evidence>
<accession>A0A385SHX5</accession>
<dbReference type="PIRSF" id="PIRSF001589">
    <property type="entry name" value="Asn_synthetase_glu-h"/>
    <property type="match status" value="1"/>
</dbReference>
<evidence type="ECO:0000256" key="8">
    <source>
        <dbReference type="PIRSR" id="PIRSR001589-1"/>
    </source>
</evidence>
<sequence length="624" mass="71109">MCGIAVVLSKNAGGARDIEPMIAQLRHRGPDAESTWLSDDGKVALGHTRLSVIDLSETANQPMVSLDGRYIIVFNGEIYNFKTIREEIETTHPQVKFKTTSDTEVILQAYALWGEQMMSRLGGMFALAIWDTEAKTLFVCRDRVGKKPLFYYHDDHYFIFASEIKSLLKHPVVNAAKHRLDNDAVHQFLHLGYIPEPRTIFSSIKKFPAGFAGTVNADLVLELKAYWSIEEQLHPPSSTDEASVKQTLKSILTEAVQQRLISDVPLGTFLSGGTDSSLITALASKSSTGRLKTFSIGFTEGKFDESEYARRVASHLGTDHHAYTLSEKEAVGILETYLKHFDEPFADTSAIPTMLVSKLARKEVTVALTGDGGDELFQGYGAYDWAQRLQNPFVRLLQTPLAFGLRNFGSSRLKRVSHILEKVDKTRMRSHIFSQEQYFFSDRELRQNVLKHPASYTSFVYDDLQVDQVKLTAREQQAIFDLKFYLKDDLLVKVDRASMFHALECRCPLLDHRVVEFVFNLPLSYKVRGNVRKWILKEILGDYLPAELVHRPKWGFSIPLASWLKNELRYLIDDYLDKPGIETAGLVEYDHVKKLKEAFLNGNDYLYNRLWTLIVIHKWLRENA</sequence>
<feature type="active site" description="For GATase activity" evidence="8">
    <location>
        <position position="2"/>
    </location>
</feature>
<dbReference type="PROSITE" id="PS51278">
    <property type="entry name" value="GATASE_TYPE_2"/>
    <property type="match status" value="1"/>
</dbReference>
<dbReference type="NCBIfam" id="TIGR01536">
    <property type="entry name" value="asn_synth_AEB"/>
    <property type="match status" value="1"/>
</dbReference>
<dbReference type="GO" id="GO:0005829">
    <property type="term" value="C:cytosol"/>
    <property type="evidence" value="ECO:0007669"/>
    <property type="project" value="TreeGrafter"/>
</dbReference>
<dbReference type="Gene3D" id="3.40.50.620">
    <property type="entry name" value="HUPs"/>
    <property type="match status" value="1"/>
</dbReference>
<dbReference type="InterPro" id="IPR006426">
    <property type="entry name" value="Asn_synth_AEB"/>
</dbReference>
<dbReference type="SUPFAM" id="SSF52402">
    <property type="entry name" value="Adenine nucleotide alpha hydrolases-like"/>
    <property type="match status" value="1"/>
</dbReference>
<evidence type="ECO:0000256" key="10">
    <source>
        <dbReference type="PIRSR" id="PIRSR001589-3"/>
    </source>
</evidence>
<reference evidence="13" key="1">
    <citation type="submission" date="2018-09" db="EMBL/GenBank/DDBJ databases">
        <title>Chryseolinea sp. KIS68-18 isolated from soil.</title>
        <authorList>
            <person name="Weon H.-Y."/>
            <person name="Kwon S.-W."/>
            <person name="Lee S.A."/>
        </authorList>
    </citation>
    <scope>NUCLEOTIDE SEQUENCE [LARGE SCALE GENOMIC DNA]</scope>
    <source>
        <strain evidence="13">KIS68-18</strain>
    </source>
</reference>
<dbReference type="CDD" id="cd01991">
    <property type="entry name" value="Asn_synthase_B_C"/>
    <property type="match status" value="1"/>
</dbReference>
<dbReference type="PANTHER" id="PTHR43284:SF1">
    <property type="entry name" value="ASPARAGINE SYNTHETASE"/>
    <property type="match status" value="1"/>
</dbReference>
<dbReference type="KEGG" id="chk:D4L85_12420"/>
<keyword evidence="5 9" id="KW-0067">ATP-binding</keyword>
<keyword evidence="13" id="KW-1185">Reference proteome</keyword>
<keyword evidence="12" id="KW-0436">Ligase</keyword>
<keyword evidence="4 9" id="KW-0547">Nucleotide-binding</keyword>
<dbReference type="GO" id="GO:0004066">
    <property type="term" value="F:asparagine synthase (glutamine-hydrolyzing) activity"/>
    <property type="evidence" value="ECO:0007669"/>
    <property type="project" value="UniProtKB-EC"/>
</dbReference>